<reference evidence="2 3" key="2">
    <citation type="submission" date="2018-11" db="EMBL/GenBank/DDBJ databases">
        <authorList>
            <consortium name="Pathogen Informatics"/>
        </authorList>
    </citation>
    <scope>NUCLEOTIDE SEQUENCE [LARGE SCALE GENOMIC DNA]</scope>
    <source>
        <strain evidence="2 3">Egypt</strain>
    </source>
</reference>
<evidence type="ECO:0000313" key="3">
    <source>
        <dbReference type="Proteomes" id="UP000272942"/>
    </source>
</evidence>
<dbReference type="SUPFAM" id="SSF57997">
    <property type="entry name" value="Tropomyosin"/>
    <property type="match status" value="1"/>
</dbReference>
<reference evidence="4" key="1">
    <citation type="submission" date="2016-06" db="UniProtKB">
        <authorList>
            <consortium name="WormBaseParasite"/>
        </authorList>
    </citation>
    <scope>IDENTIFICATION</scope>
</reference>
<dbReference type="Proteomes" id="UP000272942">
    <property type="component" value="Unassembled WGS sequence"/>
</dbReference>
<keyword evidence="1" id="KW-0175">Coiled coil</keyword>
<dbReference type="GO" id="GO:0005737">
    <property type="term" value="C:cytoplasm"/>
    <property type="evidence" value="ECO:0007669"/>
    <property type="project" value="TreeGrafter"/>
</dbReference>
<protein>
    <submittedName>
        <fullName evidence="4">Kinetochore protein SPC25</fullName>
    </submittedName>
</protein>
<organism evidence="4">
    <name type="scientific">Echinostoma caproni</name>
    <dbReference type="NCBI Taxonomy" id="27848"/>
    <lineage>
        <taxon>Eukaryota</taxon>
        <taxon>Metazoa</taxon>
        <taxon>Spiralia</taxon>
        <taxon>Lophotrochozoa</taxon>
        <taxon>Platyhelminthes</taxon>
        <taxon>Trematoda</taxon>
        <taxon>Digenea</taxon>
        <taxon>Plagiorchiida</taxon>
        <taxon>Echinostomata</taxon>
        <taxon>Echinostomatoidea</taxon>
        <taxon>Echinostomatidae</taxon>
        <taxon>Echinostoma</taxon>
    </lineage>
</organism>
<dbReference type="AlphaFoldDB" id="A0A183AWB0"/>
<dbReference type="PANTHER" id="PTHR16275:SF8">
    <property type="entry name" value="COILED-COIL DOMAIN-CONTAINING PROTEIN 40"/>
    <property type="match status" value="1"/>
</dbReference>
<dbReference type="PANTHER" id="PTHR16275">
    <property type="entry name" value="COILED-COIL DOMAIN-CONTAINING PROTEIN 40"/>
    <property type="match status" value="1"/>
</dbReference>
<feature type="coiled-coil region" evidence="1">
    <location>
        <begin position="28"/>
        <end position="97"/>
    </location>
</feature>
<proteinExistence type="predicted"/>
<sequence length="176" mass="20845">MFSAGFRRDLIVMQSETKQHQQNGTQMRITAQRQLDELKKKLKATKKIAKSCTTELLDLEERVQALESELTTKRAQLEEKQKTVDEMTEKLQQLSNEKQISLFEIQMKQHETTYWDLVREGRYRRLCTSTTSNQAEYDRQMARVEALFSIIERLEMDFPQVSLLITKPKLIYIAFY</sequence>
<accession>A0A183AWB0</accession>
<dbReference type="OrthoDB" id="188741at2759"/>
<name>A0A183AWB0_9TREM</name>
<keyword evidence="3" id="KW-1185">Reference proteome</keyword>
<evidence type="ECO:0000313" key="2">
    <source>
        <dbReference type="EMBL" id="VDP88242.1"/>
    </source>
</evidence>
<dbReference type="EMBL" id="UZAN01050457">
    <property type="protein sequence ID" value="VDP88242.1"/>
    <property type="molecule type" value="Genomic_DNA"/>
</dbReference>
<dbReference type="WBParaSite" id="ECPE_0001128001-mRNA-1">
    <property type="protein sequence ID" value="ECPE_0001128001-mRNA-1"/>
    <property type="gene ID" value="ECPE_0001128001"/>
</dbReference>
<dbReference type="InterPro" id="IPR037386">
    <property type="entry name" value="CCDC40"/>
</dbReference>
<evidence type="ECO:0000313" key="4">
    <source>
        <dbReference type="WBParaSite" id="ECPE_0001128001-mRNA-1"/>
    </source>
</evidence>
<gene>
    <name evidence="2" type="ORF">ECPE_LOCUS11245</name>
</gene>
<dbReference type="GO" id="GO:0035082">
    <property type="term" value="P:axoneme assembly"/>
    <property type="evidence" value="ECO:0007669"/>
    <property type="project" value="InterPro"/>
</dbReference>
<evidence type="ECO:0000256" key="1">
    <source>
        <dbReference type="SAM" id="Coils"/>
    </source>
</evidence>